<evidence type="ECO:0000313" key="3">
    <source>
        <dbReference type="Proteomes" id="UP000280698"/>
    </source>
</evidence>
<proteinExistence type="predicted"/>
<evidence type="ECO:0000259" key="1">
    <source>
        <dbReference type="PROSITE" id="PS50104"/>
    </source>
</evidence>
<dbReference type="PROSITE" id="PS50104">
    <property type="entry name" value="TIR"/>
    <property type="match status" value="1"/>
</dbReference>
<protein>
    <submittedName>
        <fullName evidence="2">TIR domain-containing protein</fullName>
    </submittedName>
</protein>
<dbReference type="NCBIfam" id="TIGR04276">
    <property type="entry name" value="FxsC_Cterm"/>
    <property type="match status" value="1"/>
</dbReference>
<reference evidence="2 3" key="1">
    <citation type="submission" date="2018-11" db="EMBL/GenBank/DDBJ databases">
        <title>Micromonospora sp. PPF5-17, a new actinomycetes isolated from a hot spring soil.</title>
        <authorList>
            <person name="Thawai C."/>
        </authorList>
    </citation>
    <scope>NUCLEOTIDE SEQUENCE [LARGE SCALE GENOMIC DNA]</scope>
    <source>
        <strain evidence="2 3">PPF5-17</strain>
    </source>
</reference>
<comment type="caution">
    <text evidence="2">The sequence shown here is derived from an EMBL/GenBank/DDBJ whole genome shotgun (WGS) entry which is preliminary data.</text>
</comment>
<dbReference type="Proteomes" id="UP000280698">
    <property type="component" value="Unassembled WGS sequence"/>
</dbReference>
<dbReference type="Gene3D" id="3.40.50.10140">
    <property type="entry name" value="Toll/interleukin-1 receptor homology (TIR) domain"/>
    <property type="match status" value="1"/>
</dbReference>
<sequence length="424" mass="47232">MQRMPFLFFLSYCGDDGRGGLVREFYEDLRDEIRRRTTEPEEQIGFEYGGMREGTLWRSTVADGLGTCRVFVPLYSPRYFGTRFCGQEWGIFAERQRLHEQQRGSAPELIVPVLWEDVFANGPGRIPKIAEDIWTRSDGLGGSYPTLGLRKLVQLRTRYRDEYQDVVDRLAGVIISAAEQYELPSPAAPIDFDTAPDVFRPDDCAGVAQIPLQRPGELTGGGPRHVHLVVAAPTAAEAAQERTNVDCYGKRSEDWMPYLPAATKPVVRYAMAVADEQDLTPHPIGVSDGLSELLEEAESEGELVVLLVDAWATRMPAYADALRPYDDRLYGNCAVLLPWNLADEESEEHAPALMTAVVSLFKKNARIPHPTFRGGLHSVEEFTQALREVLIRTQSFVFEQHPVPELVNAGAFVARPLLEGPGAA</sequence>
<dbReference type="Pfam" id="PF13676">
    <property type="entry name" value="TIR_2"/>
    <property type="match status" value="1"/>
</dbReference>
<keyword evidence="3" id="KW-1185">Reference proteome</keyword>
<name>A0ABX9WDD8_9ACTN</name>
<dbReference type="NCBIfam" id="NF040588">
    <property type="entry name" value="FxsC_Nterm"/>
    <property type="match status" value="1"/>
</dbReference>
<dbReference type="EMBL" id="RJLN01000072">
    <property type="protein sequence ID" value="RNL94438.1"/>
    <property type="molecule type" value="Genomic_DNA"/>
</dbReference>
<organism evidence="2 3">
    <name type="scientific">Micromonospora solifontis</name>
    <dbReference type="NCBI Taxonomy" id="2487138"/>
    <lineage>
        <taxon>Bacteria</taxon>
        <taxon>Bacillati</taxon>
        <taxon>Actinomycetota</taxon>
        <taxon>Actinomycetes</taxon>
        <taxon>Micromonosporales</taxon>
        <taxon>Micromonosporaceae</taxon>
        <taxon>Micromonospora</taxon>
    </lineage>
</organism>
<dbReference type="InterPro" id="IPR047603">
    <property type="entry name" value="FxsC_N"/>
</dbReference>
<dbReference type="InterPro" id="IPR035897">
    <property type="entry name" value="Toll_tir_struct_dom_sf"/>
</dbReference>
<dbReference type="InterPro" id="IPR026367">
    <property type="entry name" value="FxsC_C"/>
</dbReference>
<accession>A0ABX9WDD8</accession>
<dbReference type="SUPFAM" id="SSF52200">
    <property type="entry name" value="Toll/Interleukin receptor TIR domain"/>
    <property type="match status" value="1"/>
</dbReference>
<feature type="domain" description="TIR" evidence="1">
    <location>
        <begin position="4"/>
        <end position="137"/>
    </location>
</feature>
<evidence type="ECO:0000313" key="2">
    <source>
        <dbReference type="EMBL" id="RNL94438.1"/>
    </source>
</evidence>
<gene>
    <name evidence="2" type="ORF">EFE23_21120</name>
</gene>
<dbReference type="InterPro" id="IPR000157">
    <property type="entry name" value="TIR_dom"/>
</dbReference>